<protein>
    <submittedName>
        <fullName evidence="6">Retinol dehydrogenase 12</fullName>
    </submittedName>
</protein>
<dbReference type="PRINTS" id="PR00080">
    <property type="entry name" value="SDRFAMILY"/>
</dbReference>
<evidence type="ECO:0000256" key="4">
    <source>
        <dbReference type="SAM" id="Phobius"/>
    </source>
</evidence>
<dbReference type="Proteomes" id="UP001652624">
    <property type="component" value="Chromosome 3"/>
</dbReference>
<evidence type="ECO:0000256" key="1">
    <source>
        <dbReference type="ARBA" id="ARBA00006484"/>
    </source>
</evidence>
<dbReference type="GO" id="GO:0016491">
    <property type="term" value="F:oxidoreductase activity"/>
    <property type="evidence" value="ECO:0007669"/>
    <property type="project" value="UniProtKB-KW"/>
</dbReference>
<proteinExistence type="inferred from homology"/>
<organism evidence="5 6">
    <name type="scientific">Erinaceus europaeus</name>
    <name type="common">Western European hedgehog</name>
    <dbReference type="NCBI Taxonomy" id="9365"/>
    <lineage>
        <taxon>Eukaryota</taxon>
        <taxon>Metazoa</taxon>
        <taxon>Chordata</taxon>
        <taxon>Craniata</taxon>
        <taxon>Vertebrata</taxon>
        <taxon>Euteleostomi</taxon>
        <taxon>Mammalia</taxon>
        <taxon>Eutheria</taxon>
        <taxon>Laurasiatheria</taxon>
        <taxon>Eulipotyphla</taxon>
        <taxon>Erinaceidae</taxon>
        <taxon>Erinaceinae</taxon>
        <taxon>Erinaceus</taxon>
    </lineage>
</organism>
<sequence length="331" mass="36914">MALWFLSSTLLWGLVSVWVIVLILNKLKVWFGHKTYVWDPQFCSTYLTGKTAVVTGANSGIGKFVAQELALRGARVILACRSRERGQQALTEIQAVAKGNDRLLLGEVDMSSMASVRNFAQWLLREYPEIHLLVNNAAVCGIPMTLTKEGLEFTFATNYLGPFLLTNLLKGALQRAGSARVVNVSSYVHVQGHIDEKDLKGVGGPLKPYQYYTCSKLQLTSFSGELARRLQGTGVTVNSVDPGLVYTGIMKNYFWLFRFAFWIFSFFMKNAKQGAIPVLYLCLAKELDGISGRYFSDTFVIRLPSEAAQDLHVAQSLWNASVRLTNLDKMD</sequence>
<dbReference type="InParanoid" id="A0A1S2ZRF6"/>
<accession>A0A1S2ZRF6</accession>
<keyword evidence="4" id="KW-1133">Transmembrane helix</keyword>
<comment type="similarity">
    <text evidence="1 3">Belongs to the short-chain dehydrogenases/reductases (SDR) family.</text>
</comment>
<dbReference type="PRINTS" id="PR00081">
    <property type="entry name" value="GDHRDH"/>
</dbReference>
<evidence type="ECO:0000313" key="5">
    <source>
        <dbReference type="Proteomes" id="UP001652624"/>
    </source>
</evidence>
<keyword evidence="2" id="KW-0560">Oxidoreductase</keyword>
<keyword evidence="4" id="KW-0472">Membrane</keyword>
<dbReference type="InterPro" id="IPR036291">
    <property type="entry name" value="NAD(P)-bd_dom_sf"/>
</dbReference>
<evidence type="ECO:0000256" key="2">
    <source>
        <dbReference type="ARBA" id="ARBA00023002"/>
    </source>
</evidence>
<dbReference type="PANTHER" id="PTHR43157:SF30">
    <property type="entry name" value="RETINOL DEHYDROGENASE 11-LIKE"/>
    <property type="match status" value="1"/>
</dbReference>
<keyword evidence="5" id="KW-1185">Reference proteome</keyword>
<dbReference type="eggNOG" id="KOG1208">
    <property type="taxonomic scope" value="Eukaryota"/>
</dbReference>
<reference evidence="6" key="1">
    <citation type="submission" date="2025-08" db="UniProtKB">
        <authorList>
            <consortium name="RefSeq"/>
        </authorList>
    </citation>
    <scope>IDENTIFICATION</scope>
</reference>
<dbReference type="OrthoDB" id="191139at2759"/>
<dbReference type="SUPFAM" id="SSF51735">
    <property type="entry name" value="NAD(P)-binding Rossmann-fold domains"/>
    <property type="match status" value="1"/>
</dbReference>
<evidence type="ECO:0000256" key="3">
    <source>
        <dbReference type="RuleBase" id="RU000363"/>
    </source>
</evidence>
<dbReference type="CDD" id="cd05327">
    <property type="entry name" value="retinol-DH_like_SDR_c_like"/>
    <property type="match status" value="1"/>
</dbReference>
<name>A0A1S2ZRF6_ERIEU</name>
<dbReference type="AlphaFoldDB" id="A0A1S2ZRF6"/>
<feature type="transmembrane region" description="Helical" evidence="4">
    <location>
        <begin position="6"/>
        <end position="24"/>
    </location>
</feature>
<dbReference type="GeneID" id="103113774"/>
<dbReference type="Gene3D" id="3.40.50.720">
    <property type="entry name" value="NAD(P)-binding Rossmann-like Domain"/>
    <property type="match status" value="1"/>
</dbReference>
<keyword evidence="4" id="KW-0812">Transmembrane</keyword>
<dbReference type="FunCoup" id="A0A1S2ZRF6">
    <property type="interactions" value="32"/>
</dbReference>
<dbReference type="InterPro" id="IPR002347">
    <property type="entry name" value="SDR_fam"/>
</dbReference>
<dbReference type="RefSeq" id="XP_007523413.1">
    <property type="nucleotide sequence ID" value="XM_007523351.3"/>
</dbReference>
<evidence type="ECO:0000313" key="6">
    <source>
        <dbReference type="RefSeq" id="XP_007523413.1"/>
    </source>
</evidence>
<gene>
    <name evidence="6" type="primary">LOC103113774</name>
</gene>
<dbReference type="PANTHER" id="PTHR43157">
    <property type="entry name" value="PHOSPHATIDYLINOSITOL-GLYCAN BIOSYNTHESIS CLASS F PROTEIN-RELATED"/>
    <property type="match status" value="1"/>
</dbReference>
<dbReference type="Pfam" id="PF00106">
    <property type="entry name" value="adh_short"/>
    <property type="match status" value="1"/>
</dbReference>